<dbReference type="GO" id="GO:0009089">
    <property type="term" value="P:lysine biosynthetic process via diaminopimelate"/>
    <property type="evidence" value="ECO:0007669"/>
    <property type="project" value="UniProtKB-UniRule"/>
</dbReference>
<protein>
    <recommendedName>
        <fullName evidence="4 12">4-hydroxy-tetrahydrodipicolinate synthase</fullName>
        <shortName evidence="12">HTPA synthase</shortName>
        <ecNumber evidence="4 12">4.3.3.7</ecNumber>
    </recommendedName>
</protein>
<proteinExistence type="inferred from homology"/>
<dbReference type="PANTHER" id="PTHR12128">
    <property type="entry name" value="DIHYDRODIPICOLINATE SYNTHASE"/>
    <property type="match status" value="1"/>
</dbReference>
<dbReference type="CDD" id="cd00950">
    <property type="entry name" value="DHDPS"/>
    <property type="match status" value="1"/>
</dbReference>
<evidence type="ECO:0000256" key="12">
    <source>
        <dbReference type="HAMAP-Rule" id="MF_00418"/>
    </source>
</evidence>
<dbReference type="GO" id="GO:0005829">
    <property type="term" value="C:cytosol"/>
    <property type="evidence" value="ECO:0007669"/>
    <property type="project" value="TreeGrafter"/>
</dbReference>
<dbReference type="GO" id="GO:0019877">
    <property type="term" value="P:diaminopimelate biosynthetic process"/>
    <property type="evidence" value="ECO:0007669"/>
    <property type="project" value="UniProtKB-UniRule"/>
</dbReference>
<evidence type="ECO:0000256" key="9">
    <source>
        <dbReference type="ARBA" id="ARBA00023239"/>
    </source>
</evidence>
<dbReference type="InterPro" id="IPR002220">
    <property type="entry name" value="DapA-like"/>
</dbReference>
<keyword evidence="8 12" id="KW-0457">Lysine biosynthesis</keyword>
<accession>A0A1M5ILB5</accession>
<keyword evidence="6 12" id="KW-0028">Amino-acid biosynthesis</keyword>
<evidence type="ECO:0000256" key="3">
    <source>
        <dbReference type="ARBA" id="ARBA00007592"/>
    </source>
</evidence>
<dbReference type="SMART" id="SM01130">
    <property type="entry name" value="DHDPS"/>
    <property type="match status" value="1"/>
</dbReference>
<feature type="active site" description="Schiff-base intermediate with substrate" evidence="12 14">
    <location>
        <position position="167"/>
    </location>
</feature>
<feature type="active site" description="Proton donor/acceptor" evidence="12 14">
    <location>
        <position position="138"/>
    </location>
</feature>
<evidence type="ECO:0000256" key="11">
    <source>
        <dbReference type="ARBA" id="ARBA00047836"/>
    </source>
</evidence>
<dbReference type="RefSeq" id="WP_073048245.1">
    <property type="nucleotide sequence ID" value="NZ_FQUO01000024.1"/>
</dbReference>
<keyword evidence="5 12" id="KW-0963">Cytoplasm</keyword>
<feature type="binding site" evidence="12 15">
    <location>
        <position position="209"/>
    </location>
    <ligand>
        <name>pyruvate</name>
        <dbReference type="ChEBI" id="CHEBI:15361"/>
    </ligand>
</feature>
<dbReference type="AlphaFoldDB" id="A0A1M5ILB5"/>
<comment type="pathway">
    <text evidence="2 12">Amino-acid biosynthesis; L-lysine biosynthesis via DAP pathway; (S)-tetrahydrodipicolinate from L-aspartate: step 3/4.</text>
</comment>
<evidence type="ECO:0000256" key="10">
    <source>
        <dbReference type="ARBA" id="ARBA00023270"/>
    </source>
</evidence>
<comment type="subunit">
    <text evidence="12">Homotetramer; dimer of dimers.</text>
</comment>
<dbReference type="PANTHER" id="PTHR12128:SF66">
    <property type="entry name" value="4-HYDROXY-2-OXOGLUTARATE ALDOLASE, MITOCHONDRIAL"/>
    <property type="match status" value="1"/>
</dbReference>
<evidence type="ECO:0000313" key="17">
    <source>
        <dbReference type="Proteomes" id="UP000184368"/>
    </source>
</evidence>
<dbReference type="Gene3D" id="3.20.20.70">
    <property type="entry name" value="Aldolase class I"/>
    <property type="match status" value="1"/>
</dbReference>
<evidence type="ECO:0000256" key="15">
    <source>
        <dbReference type="PIRSR" id="PIRSR001365-2"/>
    </source>
</evidence>
<evidence type="ECO:0000256" key="2">
    <source>
        <dbReference type="ARBA" id="ARBA00005120"/>
    </source>
</evidence>
<keyword evidence="9 12" id="KW-0456">Lyase</keyword>
<comment type="function">
    <text evidence="1 12">Catalyzes the condensation of (S)-aspartate-beta-semialdehyde [(S)-ASA] and pyruvate to 4-hydroxy-tetrahydrodipicolinate (HTPA).</text>
</comment>
<dbReference type="Proteomes" id="UP000184368">
    <property type="component" value="Unassembled WGS sequence"/>
</dbReference>
<dbReference type="UniPathway" id="UPA00034">
    <property type="reaction ID" value="UER00017"/>
</dbReference>
<evidence type="ECO:0000256" key="7">
    <source>
        <dbReference type="ARBA" id="ARBA00022915"/>
    </source>
</evidence>
<dbReference type="PROSITE" id="PS00666">
    <property type="entry name" value="DHDPS_2"/>
    <property type="match status" value="1"/>
</dbReference>
<evidence type="ECO:0000256" key="6">
    <source>
        <dbReference type="ARBA" id="ARBA00022605"/>
    </source>
</evidence>
<evidence type="ECO:0000313" key="16">
    <source>
        <dbReference type="EMBL" id="SHG29061.1"/>
    </source>
</evidence>
<dbReference type="InterPro" id="IPR005263">
    <property type="entry name" value="DapA"/>
</dbReference>
<sequence>MSLRQQLRGTGVALVTPFNSDKTIDFSALGKLIDFVIDNGAQYVVSLGTTGETPVLSKEEQKEVFEYTLAHVGNRVPVVIGIGGNNTAAVIKDLEYFDVKKAAAILSASPYYNKPSQEGIYQHYKAIAEAAPVPLILYNVPGRTGSNISAATCLRLAADVPNIQGIKEASGNMVQCMHILANRPEDFLVTSGDDHVTLPLIACGMDGVISVAANCFPQDFCQLVNLALAGQFAAAQPLQFKLLEGYDLLFAENNPAGVKAFLFELGLIQNELRLPVVPLSQGVHDQVKTYLKQL</sequence>
<evidence type="ECO:0000256" key="13">
    <source>
        <dbReference type="PIRNR" id="PIRNR001365"/>
    </source>
</evidence>
<keyword evidence="7 12" id="KW-0220">Diaminopimelate biosynthesis</keyword>
<keyword evidence="10 12" id="KW-0704">Schiff base</keyword>
<name>A0A1M5ILB5_9BACT</name>
<dbReference type="EC" id="4.3.3.7" evidence="4 12"/>
<evidence type="ECO:0000256" key="5">
    <source>
        <dbReference type="ARBA" id="ARBA00022490"/>
    </source>
</evidence>
<dbReference type="InterPro" id="IPR013785">
    <property type="entry name" value="Aldolase_TIM"/>
</dbReference>
<dbReference type="Pfam" id="PF00701">
    <property type="entry name" value="DHDPS"/>
    <property type="match status" value="1"/>
</dbReference>
<keyword evidence="17" id="KW-1185">Reference proteome</keyword>
<comment type="catalytic activity">
    <reaction evidence="11 12">
        <text>L-aspartate 4-semialdehyde + pyruvate = (2S,4S)-4-hydroxy-2,3,4,5-tetrahydrodipicolinate + H2O + H(+)</text>
        <dbReference type="Rhea" id="RHEA:34171"/>
        <dbReference type="ChEBI" id="CHEBI:15361"/>
        <dbReference type="ChEBI" id="CHEBI:15377"/>
        <dbReference type="ChEBI" id="CHEBI:15378"/>
        <dbReference type="ChEBI" id="CHEBI:67139"/>
        <dbReference type="ChEBI" id="CHEBI:537519"/>
        <dbReference type="EC" id="4.3.3.7"/>
    </reaction>
</comment>
<feature type="site" description="Part of a proton relay during catalysis" evidence="12">
    <location>
        <position position="112"/>
    </location>
</feature>
<dbReference type="PRINTS" id="PR00146">
    <property type="entry name" value="DHPICSNTHASE"/>
</dbReference>
<dbReference type="InterPro" id="IPR020625">
    <property type="entry name" value="Schiff_base-form_aldolases_AS"/>
</dbReference>
<dbReference type="OrthoDB" id="9782828at2"/>
<evidence type="ECO:0000256" key="1">
    <source>
        <dbReference type="ARBA" id="ARBA00003294"/>
    </source>
</evidence>
<comment type="subcellular location">
    <subcellularLocation>
        <location evidence="12">Cytoplasm</location>
    </subcellularLocation>
</comment>
<dbReference type="SUPFAM" id="SSF51569">
    <property type="entry name" value="Aldolase"/>
    <property type="match status" value="1"/>
</dbReference>
<dbReference type="GO" id="GO:0008840">
    <property type="term" value="F:4-hydroxy-tetrahydrodipicolinate synthase activity"/>
    <property type="evidence" value="ECO:0007669"/>
    <property type="project" value="UniProtKB-UniRule"/>
</dbReference>
<evidence type="ECO:0000256" key="8">
    <source>
        <dbReference type="ARBA" id="ARBA00023154"/>
    </source>
</evidence>
<dbReference type="PIRSF" id="PIRSF001365">
    <property type="entry name" value="DHDPS"/>
    <property type="match status" value="1"/>
</dbReference>
<organism evidence="16 17">
    <name type="scientific">Cnuella takakiae</name>
    <dbReference type="NCBI Taxonomy" id="1302690"/>
    <lineage>
        <taxon>Bacteria</taxon>
        <taxon>Pseudomonadati</taxon>
        <taxon>Bacteroidota</taxon>
        <taxon>Chitinophagia</taxon>
        <taxon>Chitinophagales</taxon>
        <taxon>Chitinophagaceae</taxon>
        <taxon>Cnuella</taxon>
    </lineage>
</organism>
<reference evidence="16 17" key="1">
    <citation type="submission" date="2016-11" db="EMBL/GenBank/DDBJ databases">
        <authorList>
            <person name="Jaros S."/>
            <person name="Januszkiewicz K."/>
            <person name="Wedrychowicz H."/>
        </authorList>
    </citation>
    <scope>NUCLEOTIDE SEQUENCE [LARGE SCALE GENOMIC DNA]</scope>
    <source>
        <strain evidence="16 17">DSM 26897</strain>
    </source>
</reference>
<dbReference type="STRING" id="1302690.BUE76_10250"/>
<feature type="site" description="Part of a proton relay during catalysis" evidence="12">
    <location>
        <position position="49"/>
    </location>
</feature>
<comment type="caution">
    <text evidence="12">Was originally thought to be a dihydrodipicolinate synthase (DHDPS), catalyzing the condensation of (S)-aspartate-beta-semialdehyde [(S)-ASA] and pyruvate to dihydrodipicolinate (DHDP). However, it was shown in E.coli that the product of the enzymatic reaction is not dihydrodipicolinate but in fact (4S)-4-hydroxy-2,3,4,5-tetrahydro-(2S)-dipicolinic acid (HTPA), and that the consecutive dehydration reaction leading to DHDP is not spontaneous but catalyzed by DapB.</text>
</comment>
<dbReference type="HAMAP" id="MF_00418">
    <property type="entry name" value="DapA"/>
    <property type="match status" value="1"/>
</dbReference>
<gene>
    <name evidence="12" type="primary">dapA</name>
    <name evidence="16" type="ORF">SAMN05444008_12440</name>
</gene>
<comment type="similarity">
    <text evidence="3 12 13">Belongs to the DapA family.</text>
</comment>
<dbReference type="NCBIfam" id="TIGR00674">
    <property type="entry name" value="dapA"/>
    <property type="match status" value="1"/>
</dbReference>
<evidence type="ECO:0000256" key="4">
    <source>
        <dbReference type="ARBA" id="ARBA00012086"/>
    </source>
</evidence>
<evidence type="ECO:0000256" key="14">
    <source>
        <dbReference type="PIRSR" id="PIRSR001365-1"/>
    </source>
</evidence>
<feature type="binding site" evidence="12 15">
    <location>
        <position position="50"/>
    </location>
    <ligand>
        <name>pyruvate</name>
        <dbReference type="ChEBI" id="CHEBI:15361"/>
    </ligand>
</feature>
<dbReference type="EMBL" id="FQUO01000024">
    <property type="protein sequence ID" value="SHG29061.1"/>
    <property type="molecule type" value="Genomic_DNA"/>
</dbReference>